<feature type="transmembrane region" description="Helical" evidence="7">
    <location>
        <begin position="373"/>
        <end position="391"/>
    </location>
</feature>
<dbReference type="PROSITE" id="PS51257">
    <property type="entry name" value="PROKAR_LIPOPROTEIN"/>
    <property type="match status" value="1"/>
</dbReference>
<comment type="subcellular location">
    <subcellularLocation>
        <location evidence="1">Cell membrane</location>
        <topology evidence="1">Multi-pass membrane protein</topology>
    </subcellularLocation>
</comment>
<feature type="transmembrane region" description="Helical" evidence="7">
    <location>
        <begin position="227"/>
        <end position="256"/>
    </location>
</feature>
<keyword evidence="10" id="KW-1185">Reference proteome</keyword>
<dbReference type="RefSeq" id="WP_113852937.1">
    <property type="nucleotide sequence ID" value="NZ_PDCH01000002.1"/>
</dbReference>
<feature type="transmembrane region" description="Helical" evidence="7">
    <location>
        <begin position="263"/>
        <end position="284"/>
    </location>
</feature>
<evidence type="ECO:0000256" key="6">
    <source>
        <dbReference type="ARBA" id="ARBA00023136"/>
    </source>
</evidence>
<keyword evidence="6 7" id="KW-0472">Membrane</keyword>
<dbReference type="PANTHER" id="PTHR43302">
    <property type="entry name" value="TRANSPORTER ARSB-RELATED"/>
    <property type="match status" value="1"/>
</dbReference>
<feature type="transmembrane region" description="Helical" evidence="7">
    <location>
        <begin position="121"/>
        <end position="139"/>
    </location>
</feature>
<proteinExistence type="predicted"/>
<evidence type="ECO:0000256" key="5">
    <source>
        <dbReference type="ARBA" id="ARBA00022989"/>
    </source>
</evidence>
<dbReference type="GO" id="GO:0055085">
    <property type="term" value="P:transmembrane transport"/>
    <property type="evidence" value="ECO:0007669"/>
    <property type="project" value="InterPro"/>
</dbReference>
<keyword evidence="2" id="KW-0813">Transport</keyword>
<evidence type="ECO:0000256" key="7">
    <source>
        <dbReference type="SAM" id="Phobius"/>
    </source>
</evidence>
<dbReference type="GO" id="GO:0005886">
    <property type="term" value="C:plasma membrane"/>
    <property type="evidence" value="ECO:0007669"/>
    <property type="project" value="UniProtKB-SubCell"/>
</dbReference>
<protein>
    <submittedName>
        <fullName evidence="9">Anion transporter</fullName>
    </submittedName>
</protein>
<keyword evidence="3" id="KW-1003">Cell membrane</keyword>
<evidence type="ECO:0000256" key="1">
    <source>
        <dbReference type="ARBA" id="ARBA00004651"/>
    </source>
</evidence>
<dbReference type="InterPro" id="IPR004680">
    <property type="entry name" value="Cit_transptr-like_dom"/>
</dbReference>
<comment type="caution">
    <text evidence="9">The sequence shown here is derived from an EMBL/GenBank/DDBJ whole genome shotgun (WGS) entry which is preliminary data.</text>
</comment>
<dbReference type="PANTHER" id="PTHR43302:SF5">
    <property type="entry name" value="TRANSPORTER ARSB-RELATED"/>
    <property type="match status" value="1"/>
</dbReference>
<reference evidence="9 10" key="1">
    <citation type="submission" date="2017-10" db="EMBL/GenBank/DDBJ databases">
        <title>Bifidobacterium xylocopum sp. nov. and Bifidobacterium aemilianum sp. nov., from the carpenter bee (Xylocopa violacea) digestive tract.</title>
        <authorList>
            <person name="Alberoni D."/>
            <person name="Baffoni L."/>
            <person name="Di Gioia D."/>
            <person name="Gaggia F."/>
            <person name="Biavati B."/>
        </authorList>
    </citation>
    <scope>NUCLEOTIDE SEQUENCE [LARGE SCALE GENOMIC DNA]</scope>
    <source>
        <strain evidence="9 10">XV2</strain>
    </source>
</reference>
<dbReference type="OrthoDB" id="3177666at2"/>
<feature type="transmembrane region" description="Helical" evidence="7">
    <location>
        <begin position="82"/>
        <end position="115"/>
    </location>
</feature>
<feature type="transmembrane region" description="Helical" evidence="7">
    <location>
        <begin position="43"/>
        <end position="62"/>
    </location>
</feature>
<organism evidence="9 10">
    <name type="scientific">Bifidobacterium xylocopae</name>
    <dbReference type="NCBI Taxonomy" id="2493119"/>
    <lineage>
        <taxon>Bacteria</taxon>
        <taxon>Bacillati</taxon>
        <taxon>Actinomycetota</taxon>
        <taxon>Actinomycetes</taxon>
        <taxon>Bifidobacteriales</taxon>
        <taxon>Bifidobacteriaceae</taxon>
        <taxon>Bifidobacterium</taxon>
    </lineage>
</organism>
<feature type="transmembrane region" description="Helical" evidence="7">
    <location>
        <begin position="12"/>
        <end position="31"/>
    </location>
</feature>
<evidence type="ECO:0000256" key="3">
    <source>
        <dbReference type="ARBA" id="ARBA00022475"/>
    </source>
</evidence>
<feature type="transmembrane region" description="Helical" evidence="7">
    <location>
        <begin position="333"/>
        <end position="353"/>
    </location>
</feature>
<evidence type="ECO:0000259" key="8">
    <source>
        <dbReference type="Pfam" id="PF03600"/>
    </source>
</evidence>
<dbReference type="EMBL" id="PDCH01000002">
    <property type="protein sequence ID" value="RBP99841.1"/>
    <property type="molecule type" value="Genomic_DNA"/>
</dbReference>
<sequence length="392" mass="42348">MRQRALGLIKNETVFVIAAVIAFISCFFVHPDRMYIGYIHYKTLAQLGSLMVVVAGLQRIGLFHRIGSSLLARVHTVRGLALVLTALPFVASMLITNDVALVTFIPFAIAVLVMAGMEDRIFLLASLMTLGANLGSMLTPIGNAHNLYLKARSGIPTSGFLALMAPYTSASAVLLVLTIFLAFPSERVHTLDHMGASGIRRSVLAPAQGRTHPDVHMEPMPGWRLGVYAALFLVCLLGVGGILPQWAMLAIVVLGFAICDRRVFLQVDWGLLLTFVAFFIFIGNARRIPGFYNLVSGLVGSHPLATSVVCSQMISNVPTALLVSGFSSAWRQIIVGTNLGGLGTLIASMASLISYKAVVKKYPRSKGRYLSTYTLLNLLFLAVLWLLACLIG</sequence>
<evidence type="ECO:0000256" key="4">
    <source>
        <dbReference type="ARBA" id="ARBA00022692"/>
    </source>
</evidence>
<dbReference type="Proteomes" id="UP000252345">
    <property type="component" value="Unassembled WGS sequence"/>
</dbReference>
<dbReference type="AlphaFoldDB" id="A0A366KGM9"/>
<evidence type="ECO:0000256" key="2">
    <source>
        <dbReference type="ARBA" id="ARBA00022448"/>
    </source>
</evidence>
<keyword evidence="4 7" id="KW-0812">Transmembrane</keyword>
<gene>
    <name evidence="9" type="ORF">CRD59_02065</name>
</gene>
<evidence type="ECO:0000313" key="10">
    <source>
        <dbReference type="Proteomes" id="UP000252345"/>
    </source>
</evidence>
<feature type="domain" description="Citrate transporter-like" evidence="8">
    <location>
        <begin position="14"/>
        <end position="323"/>
    </location>
</feature>
<keyword evidence="5 7" id="KW-1133">Transmembrane helix</keyword>
<dbReference type="Pfam" id="PF03600">
    <property type="entry name" value="CitMHS"/>
    <property type="match status" value="1"/>
</dbReference>
<feature type="transmembrane region" description="Helical" evidence="7">
    <location>
        <begin position="160"/>
        <end position="183"/>
    </location>
</feature>
<name>A0A366KGM9_9BIFI</name>
<accession>A0A366KGM9</accession>
<evidence type="ECO:0000313" key="9">
    <source>
        <dbReference type="EMBL" id="RBP99841.1"/>
    </source>
</evidence>